<dbReference type="Proteomes" id="UP000296049">
    <property type="component" value="Unassembled WGS sequence"/>
</dbReference>
<dbReference type="AlphaFoldDB" id="R0LV75"/>
<dbReference type="EMBL" id="KB742800">
    <property type="protein sequence ID" value="EOB04318.1"/>
    <property type="molecule type" value="Genomic_DNA"/>
</dbReference>
<reference evidence="2" key="1">
    <citation type="journal article" date="2013" name="Nat. Genet.">
        <title>The duck genome and transcriptome provide insight into an avian influenza virus reservoir species.</title>
        <authorList>
            <person name="Huang Y."/>
            <person name="Li Y."/>
            <person name="Burt D.W."/>
            <person name="Chen H."/>
            <person name="Zhang Y."/>
            <person name="Qian W."/>
            <person name="Kim H."/>
            <person name="Gan S."/>
            <person name="Zhao Y."/>
            <person name="Li J."/>
            <person name="Yi K."/>
            <person name="Feng H."/>
            <person name="Zhu P."/>
            <person name="Li B."/>
            <person name="Liu Q."/>
            <person name="Fairley S."/>
            <person name="Magor K.E."/>
            <person name="Du Z."/>
            <person name="Hu X."/>
            <person name="Goodman L."/>
            <person name="Tafer H."/>
            <person name="Vignal A."/>
            <person name="Lee T."/>
            <person name="Kim K.W."/>
            <person name="Sheng Z."/>
            <person name="An Y."/>
            <person name="Searle S."/>
            <person name="Herrero J."/>
            <person name="Groenen M.A."/>
            <person name="Crooijmans R.P."/>
            <person name="Faraut T."/>
            <person name="Cai Q."/>
            <person name="Webster R.G."/>
            <person name="Aldridge J.R."/>
            <person name="Warren W.C."/>
            <person name="Bartschat S."/>
            <person name="Kehr S."/>
            <person name="Marz M."/>
            <person name="Stadler P.F."/>
            <person name="Smith J."/>
            <person name="Kraus R.H."/>
            <person name="Zhao Y."/>
            <person name="Ren L."/>
            <person name="Fei J."/>
            <person name="Morisson M."/>
            <person name="Kaiser P."/>
            <person name="Griffin D.K."/>
            <person name="Rao M."/>
            <person name="Pitel F."/>
            <person name="Wang J."/>
            <person name="Li N."/>
        </authorList>
    </citation>
    <scope>NUCLEOTIDE SEQUENCE [LARGE SCALE GENOMIC DNA]</scope>
</reference>
<gene>
    <name evidence="1" type="ORF">Anapl_09729</name>
</gene>
<sequence length="69" mass="7288">MGEFVSLCPHVPVSLLAARDLSRGREPCGWVPSPADLSDSTLSYTETEATNSPNVTPGEFSALPIAERG</sequence>
<keyword evidence="2" id="KW-1185">Reference proteome</keyword>
<evidence type="ECO:0000313" key="2">
    <source>
        <dbReference type="Proteomes" id="UP000296049"/>
    </source>
</evidence>
<accession>R0LV75</accession>
<organism evidence="1 2">
    <name type="scientific">Anas platyrhynchos</name>
    <name type="common">Mallard</name>
    <name type="synonym">Anas boschas</name>
    <dbReference type="NCBI Taxonomy" id="8839"/>
    <lineage>
        <taxon>Eukaryota</taxon>
        <taxon>Metazoa</taxon>
        <taxon>Chordata</taxon>
        <taxon>Craniata</taxon>
        <taxon>Vertebrata</taxon>
        <taxon>Euteleostomi</taxon>
        <taxon>Archelosauria</taxon>
        <taxon>Archosauria</taxon>
        <taxon>Dinosauria</taxon>
        <taxon>Saurischia</taxon>
        <taxon>Theropoda</taxon>
        <taxon>Coelurosauria</taxon>
        <taxon>Aves</taxon>
        <taxon>Neognathae</taxon>
        <taxon>Galloanserae</taxon>
        <taxon>Anseriformes</taxon>
        <taxon>Anatidae</taxon>
        <taxon>Anatinae</taxon>
        <taxon>Anas</taxon>
    </lineage>
</organism>
<proteinExistence type="predicted"/>
<evidence type="ECO:0000313" key="1">
    <source>
        <dbReference type="EMBL" id="EOB04318.1"/>
    </source>
</evidence>
<protein>
    <submittedName>
        <fullName evidence="1">Mothers against decapentaplegic-like protein 6</fullName>
    </submittedName>
</protein>
<name>R0LV75_ANAPL</name>